<dbReference type="PANTHER" id="PTHR48075">
    <property type="entry name" value="3-HYDROXYACYL-COA DEHYDROGENASE FAMILY PROTEIN"/>
    <property type="match status" value="1"/>
</dbReference>
<feature type="domain" description="3-hydroxyacyl-CoA dehydrogenase C-terminal" evidence="2">
    <location>
        <begin position="306"/>
        <end position="403"/>
    </location>
</feature>
<dbReference type="InterPro" id="IPR013328">
    <property type="entry name" value="6PGD_dom2"/>
</dbReference>
<feature type="domain" description="3-hydroxyacyl-CoA dehydrogenase NAD binding" evidence="3">
    <location>
        <begin position="5"/>
        <end position="184"/>
    </location>
</feature>
<keyword evidence="1" id="KW-0560">Oxidoreductase</keyword>
<feature type="domain" description="3-hydroxyacyl-CoA dehydrogenase C-terminal" evidence="2">
    <location>
        <begin position="186"/>
        <end position="280"/>
    </location>
</feature>
<organism evidence="4 5">
    <name type="scientific">Candidatus Manganitrophus noduliformans</name>
    <dbReference type="NCBI Taxonomy" id="2606439"/>
    <lineage>
        <taxon>Bacteria</taxon>
        <taxon>Pseudomonadati</taxon>
        <taxon>Nitrospirota</taxon>
        <taxon>Nitrospiria</taxon>
        <taxon>Candidatus Troglogloeales</taxon>
        <taxon>Candidatus Manganitrophaceae</taxon>
        <taxon>Candidatus Manganitrophus</taxon>
    </lineage>
</organism>
<dbReference type="GO" id="GO:0070403">
    <property type="term" value="F:NAD+ binding"/>
    <property type="evidence" value="ECO:0007669"/>
    <property type="project" value="InterPro"/>
</dbReference>
<comment type="caution">
    <text evidence="4">The sequence shown here is derived from an EMBL/GenBank/DDBJ whole genome shotgun (WGS) entry which is preliminary data.</text>
</comment>
<gene>
    <name evidence="4" type="ORF">MNODULE_17080</name>
</gene>
<dbReference type="PANTHER" id="PTHR48075:SF5">
    <property type="entry name" value="3-HYDROXYBUTYRYL-COA DEHYDROGENASE"/>
    <property type="match status" value="1"/>
</dbReference>
<dbReference type="Pfam" id="PF02737">
    <property type="entry name" value="3HCDH_N"/>
    <property type="match status" value="1"/>
</dbReference>
<dbReference type="InterPro" id="IPR006176">
    <property type="entry name" value="3-OHacyl-CoA_DH_NAD-bd"/>
</dbReference>
<dbReference type="InterPro" id="IPR008927">
    <property type="entry name" value="6-PGluconate_DH-like_C_sf"/>
</dbReference>
<dbReference type="SUPFAM" id="SSF51735">
    <property type="entry name" value="NAD(P)-binding Rossmann-fold domains"/>
    <property type="match status" value="1"/>
</dbReference>
<dbReference type="GO" id="GO:0006631">
    <property type="term" value="P:fatty acid metabolic process"/>
    <property type="evidence" value="ECO:0007669"/>
    <property type="project" value="InterPro"/>
</dbReference>
<dbReference type="SUPFAM" id="SSF48179">
    <property type="entry name" value="6-phosphogluconate dehydrogenase C-terminal domain-like"/>
    <property type="match status" value="2"/>
</dbReference>
<dbReference type="InterPro" id="IPR006108">
    <property type="entry name" value="3HC_DH_C"/>
</dbReference>
<dbReference type="InterPro" id="IPR036291">
    <property type="entry name" value="NAD(P)-bd_dom_sf"/>
</dbReference>
<dbReference type="Proteomes" id="UP000534783">
    <property type="component" value="Unassembled WGS sequence"/>
</dbReference>
<reference evidence="4 5" key="1">
    <citation type="journal article" date="2020" name="Nature">
        <title>Bacterial chemolithoautotrophy via manganese oxidation.</title>
        <authorList>
            <person name="Yu H."/>
            <person name="Leadbetter J.R."/>
        </authorList>
    </citation>
    <scope>NUCLEOTIDE SEQUENCE [LARGE SCALE GENOMIC DNA]</scope>
    <source>
        <strain evidence="4 5">Mn-1</strain>
    </source>
</reference>
<protein>
    <recommendedName>
        <fullName evidence="6">3-hydroxyacyl-CoA dehydrogenase</fullName>
    </recommendedName>
</protein>
<dbReference type="Gene3D" id="1.10.1040.10">
    <property type="entry name" value="N-(1-d-carboxylethyl)-l-norvaline Dehydrogenase, domain 2"/>
    <property type="match status" value="2"/>
</dbReference>
<proteinExistence type="predicted"/>
<evidence type="ECO:0000313" key="5">
    <source>
        <dbReference type="Proteomes" id="UP000534783"/>
    </source>
</evidence>
<keyword evidence="5" id="KW-1185">Reference proteome</keyword>
<dbReference type="Gene3D" id="3.40.50.720">
    <property type="entry name" value="NAD(P)-binding Rossmann-like Domain"/>
    <property type="match status" value="1"/>
</dbReference>
<dbReference type="AlphaFoldDB" id="A0A7X6DSA2"/>
<sequence>MYIYKAAVIGAGAMGSGIAQVITYSGLPVVLKDVDQKSVDRGIEAIRKIYQSRVDKGKMTASELEQKMMLVTGATDYSGFSDVDIVIEAIFEDLEVKRKLFQELETVCPESTIFASNTSSLPISAIAAGTKRPEKVIGMHFFNPAPVMKLVEVIPGLGTSQETMDDVVAFTESLRKIPIRVQECAGFLVNRLLMPYLNEAALALQEGSAPAKQIDEAIVAFGMPMGPFTLSDMIGIDVAVKVADILYDAYGPRVTPAEIWTALYEAKRYGTKSGSGFYEYGEEKKESLDAIIAKLQKQTGKKGTRFSVNRLMMPMINEAVISLQEGVATAGDIDIAMMAGTGFPQDKGGPLHYADQIGVDVVLSELQALTKELGPRFWPAPMLKRMVMGGYLGVKTGKGFFTYT</sequence>
<accession>A0A7X6DSA2</accession>
<dbReference type="FunFam" id="3.40.50.720:FF:000009">
    <property type="entry name" value="Fatty oxidation complex, alpha subunit"/>
    <property type="match status" value="1"/>
</dbReference>
<dbReference type="Pfam" id="PF00725">
    <property type="entry name" value="3HCDH"/>
    <property type="match status" value="2"/>
</dbReference>
<evidence type="ECO:0008006" key="6">
    <source>
        <dbReference type="Google" id="ProtNLM"/>
    </source>
</evidence>
<dbReference type="RefSeq" id="WP_168062130.1">
    <property type="nucleotide sequence ID" value="NZ_VTOW01000003.1"/>
</dbReference>
<evidence type="ECO:0000313" key="4">
    <source>
        <dbReference type="EMBL" id="NKE72466.1"/>
    </source>
</evidence>
<dbReference type="GO" id="GO:0016616">
    <property type="term" value="F:oxidoreductase activity, acting on the CH-OH group of donors, NAD or NADP as acceptor"/>
    <property type="evidence" value="ECO:0007669"/>
    <property type="project" value="InterPro"/>
</dbReference>
<name>A0A7X6DSA2_9BACT</name>
<dbReference type="EMBL" id="VTOW01000003">
    <property type="protein sequence ID" value="NKE72466.1"/>
    <property type="molecule type" value="Genomic_DNA"/>
</dbReference>
<evidence type="ECO:0000259" key="3">
    <source>
        <dbReference type="Pfam" id="PF02737"/>
    </source>
</evidence>
<evidence type="ECO:0000259" key="2">
    <source>
        <dbReference type="Pfam" id="PF00725"/>
    </source>
</evidence>
<evidence type="ECO:0000256" key="1">
    <source>
        <dbReference type="ARBA" id="ARBA00023002"/>
    </source>
</evidence>